<proteinExistence type="predicted"/>
<protein>
    <recommendedName>
        <fullName evidence="4">Lipoprotein</fullName>
    </recommendedName>
</protein>
<name>L7U7C8_MYXSD</name>
<accession>L7U7C8</accession>
<sequence length="96" mass="10394">MKKTLLFAAALALPLLAGATEDVSAEEQLRGAENQSTEAPRDFTTPICWEADLTTCGNAGNTMECTDGIWSDYLCVCENHGTTGSPILRWNCPEVR</sequence>
<evidence type="ECO:0008006" key="4">
    <source>
        <dbReference type="Google" id="ProtNLM"/>
    </source>
</evidence>
<gene>
    <name evidence="2" type="ordered locus">MYSTI_02434</name>
</gene>
<dbReference type="KEGG" id="msd:MYSTI_02434"/>
<evidence type="ECO:0000256" key="1">
    <source>
        <dbReference type="SAM" id="SignalP"/>
    </source>
</evidence>
<dbReference type="OrthoDB" id="5383434at2"/>
<reference evidence="2 3" key="1">
    <citation type="journal article" date="2013" name="Genome Announc.">
        <title>Complete genome sequence of Myxococcus stipitatus strain DSM 14675, a fruiting myxobacterium.</title>
        <authorList>
            <person name="Huntley S."/>
            <person name="Kneip S."/>
            <person name="Treuner-Lange A."/>
            <person name="Sogaard-Andersen L."/>
        </authorList>
    </citation>
    <scope>NUCLEOTIDE SEQUENCE [LARGE SCALE GENOMIC DNA]</scope>
    <source>
        <strain evidence="3">DSM 14675 / JCM 12634 / Mx s8</strain>
    </source>
</reference>
<dbReference type="EMBL" id="CP004025">
    <property type="protein sequence ID" value="AGC43750.1"/>
    <property type="molecule type" value="Genomic_DNA"/>
</dbReference>
<dbReference type="HOGENOM" id="CLU_2143159_0_0_7"/>
<evidence type="ECO:0000313" key="2">
    <source>
        <dbReference type="EMBL" id="AGC43750.1"/>
    </source>
</evidence>
<evidence type="ECO:0000313" key="3">
    <source>
        <dbReference type="Proteomes" id="UP000011131"/>
    </source>
</evidence>
<feature type="chain" id="PRO_5003983512" description="Lipoprotein" evidence="1">
    <location>
        <begin position="20"/>
        <end position="96"/>
    </location>
</feature>
<dbReference type="AlphaFoldDB" id="L7U7C8"/>
<feature type="signal peptide" evidence="1">
    <location>
        <begin position="1"/>
        <end position="19"/>
    </location>
</feature>
<dbReference type="PATRIC" id="fig|1278073.3.peg.2464"/>
<keyword evidence="1" id="KW-0732">Signal</keyword>
<keyword evidence="3" id="KW-1185">Reference proteome</keyword>
<dbReference type="Proteomes" id="UP000011131">
    <property type="component" value="Chromosome"/>
</dbReference>
<dbReference type="RefSeq" id="WP_015348011.1">
    <property type="nucleotide sequence ID" value="NC_020126.1"/>
</dbReference>
<organism evidence="2 3">
    <name type="scientific">Myxococcus stipitatus (strain DSM 14675 / JCM 12634 / Mx s8)</name>
    <dbReference type="NCBI Taxonomy" id="1278073"/>
    <lineage>
        <taxon>Bacteria</taxon>
        <taxon>Pseudomonadati</taxon>
        <taxon>Myxococcota</taxon>
        <taxon>Myxococcia</taxon>
        <taxon>Myxococcales</taxon>
        <taxon>Cystobacterineae</taxon>
        <taxon>Myxococcaceae</taxon>
        <taxon>Myxococcus</taxon>
    </lineage>
</organism>